<proteinExistence type="predicted"/>
<dbReference type="PIRSF" id="PIRSF010312">
    <property type="entry name" value="Sulphur_oxidation_SoxY"/>
    <property type="match status" value="1"/>
</dbReference>
<dbReference type="InterPro" id="IPR016568">
    <property type="entry name" value="Sulphur_oxidation_SoxY"/>
</dbReference>
<feature type="domain" description="Ig-like SoxY" evidence="1">
    <location>
        <begin position="55"/>
        <end position="163"/>
    </location>
</feature>
<dbReference type="Gene3D" id="2.60.40.2470">
    <property type="entry name" value="SoxY domain"/>
    <property type="match status" value="1"/>
</dbReference>
<reference evidence="2" key="1">
    <citation type="submission" date="2021-01" db="EMBL/GenBank/DDBJ databases">
        <title>Paracoccus amoyensis sp. nov., isolated from the surface seawater along the coast of Xiamen Island, China.</title>
        <authorList>
            <person name="Lyu L."/>
        </authorList>
    </citation>
    <scope>NUCLEOTIDE SEQUENCE</scope>
    <source>
        <strain evidence="2">MJ17</strain>
    </source>
</reference>
<dbReference type="AlphaFoldDB" id="A0A934W0E5"/>
<organism evidence="2 3">
    <name type="scientific">Paracoccus caeni</name>
    <dbReference type="NCBI Taxonomy" id="657651"/>
    <lineage>
        <taxon>Bacteria</taxon>
        <taxon>Pseudomonadati</taxon>
        <taxon>Pseudomonadota</taxon>
        <taxon>Alphaproteobacteria</taxon>
        <taxon>Rhodobacterales</taxon>
        <taxon>Paracoccaceae</taxon>
        <taxon>Paracoccus</taxon>
    </lineage>
</organism>
<dbReference type="Pfam" id="PF13501">
    <property type="entry name" value="SoxY"/>
    <property type="match status" value="1"/>
</dbReference>
<evidence type="ECO:0000313" key="2">
    <source>
        <dbReference type="EMBL" id="MBK4216855.1"/>
    </source>
</evidence>
<gene>
    <name evidence="2" type="ORF">JJJ17_13030</name>
</gene>
<sequence>MTSFAEMRRRQLLLTGAALGAGLAAVAVPFPARAQISTIAEPQPDDAESDRLAAQFLDGQQPVNEGLVLELPALGDNPAAVPLRVHVTEAMTGDSFCEEIIVLASRNPLPLACRFRFTPMTGSADVAVRVRLIQSMKLRALARMSDGRVLQAKGEITVAAGGCGM</sequence>
<comment type="caution">
    <text evidence="2">The sequence shown here is derived from an EMBL/GenBank/DDBJ whole genome shotgun (WGS) entry which is preliminary data.</text>
</comment>
<dbReference type="EMBL" id="JAEPRQ010000004">
    <property type="protein sequence ID" value="MBK4216855.1"/>
    <property type="molecule type" value="Genomic_DNA"/>
</dbReference>
<name>A0A934W0E5_9RHOB</name>
<dbReference type="Proteomes" id="UP000640485">
    <property type="component" value="Unassembled WGS sequence"/>
</dbReference>
<evidence type="ECO:0000259" key="1">
    <source>
        <dbReference type="Pfam" id="PF13501"/>
    </source>
</evidence>
<dbReference type="InterPro" id="IPR006311">
    <property type="entry name" value="TAT_signal"/>
</dbReference>
<accession>A0A934W0E5</accession>
<dbReference type="InterPro" id="IPR038162">
    <property type="entry name" value="SoxY_sf"/>
</dbReference>
<dbReference type="InterPro" id="IPR032711">
    <property type="entry name" value="SoxY"/>
</dbReference>
<keyword evidence="3" id="KW-1185">Reference proteome</keyword>
<dbReference type="RefSeq" id="WP_200687157.1">
    <property type="nucleotide sequence ID" value="NZ_JAEPRQ010000004.1"/>
</dbReference>
<protein>
    <submittedName>
        <fullName evidence="2">Thiosulfate oxidation carrier protein SoxY</fullName>
    </submittedName>
</protein>
<dbReference type="PROSITE" id="PS51318">
    <property type="entry name" value="TAT"/>
    <property type="match status" value="1"/>
</dbReference>
<evidence type="ECO:0000313" key="3">
    <source>
        <dbReference type="Proteomes" id="UP000640485"/>
    </source>
</evidence>